<evidence type="ECO:0000313" key="2">
    <source>
        <dbReference type="EMBL" id="SCG18780.1"/>
    </source>
</evidence>
<gene>
    <name evidence="2" type="ORF">GA0070610_5131</name>
</gene>
<evidence type="ECO:0000256" key="1">
    <source>
        <dbReference type="SAM" id="SignalP"/>
    </source>
</evidence>
<name>A0A1C5GG58_MICEH</name>
<feature type="signal peptide" evidence="1">
    <location>
        <begin position="1"/>
        <end position="32"/>
    </location>
</feature>
<dbReference type="AlphaFoldDB" id="A0A1C5GG58"/>
<sequence>MQTDERVPRARRGRTLRGAVALVVLLAGAALARPAPAAADRLPDPNPTVTATVWAHSPTTAEYRITGGYSAHSGDGDVVVRRTGTGAYTVVLEGAATSGGVTHAVAYGGGPVFCTVVSWYRSPIGAPDLLIQVRCFAATGSPVDSRFVATFTNVRQVGQGRLAWFVTDQAQPTGVRTLPAAYRYDSTGGTISYERLDKGRYRFLMNPNPPSEGGATFPMAHVTALGGTAVHCQLDPPDVWVVHCANAAGNPVDARFVVTYGSRVDLLGRAFGPRFASGVFYGEDVRDTWIGGESYNSTIPGFGGAAGTVLGTGRYQARFAGTGTGYGTAFVNSFATSLGRPPRGYCVLAGWSPSGADTLVSVNCYAWLGVPANLNARISYTTWPAA</sequence>
<protein>
    <submittedName>
        <fullName evidence="2">Uncharacterized protein</fullName>
    </submittedName>
</protein>
<keyword evidence="3" id="KW-1185">Reference proteome</keyword>
<evidence type="ECO:0000313" key="3">
    <source>
        <dbReference type="Proteomes" id="UP000198251"/>
    </source>
</evidence>
<dbReference type="Proteomes" id="UP000198251">
    <property type="component" value="Chromosome I"/>
</dbReference>
<keyword evidence="1" id="KW-0732">Signal</keyword>
<organism evidence="2 3">
    <name type="scientific">Micromonospora echinofusca</name>
    <dbReference type="NCBI Taxonomy" id="47858"/>
    <lineage>
        <taxon>Bacteria</taxon>
        <taxon>Bacillati</taxon>
        <taxon>Actinomycetota</taxon>
        <taxon>Actinomycetes</taxon>
        <taxon>Micromonosporales</taxon>
        <taxon>Micromonosporaceae</taxon>
        <taxon>Micromonospora</taxon>
    </lineage>
</organism>
<dbReference type="RefSeq" id="WP_157747230.1">
    <property type="nucleotide sequence ID" value="NZ_LT607733.1"/>
</dbReference>
<dbReference type="GeneID" id="95804802"/>
<reference evidence="2 3" key="1">
    <citation type="submission" date="2016-06" db="EMBL/GenBank/DDBJ databases">
        <authorList>
            <person name="Kjaerup R.B."/>
            <person name="Dalgaard T.S."/>
            <person name="Juul-Madsen H.R."/>
        </authorList>
    </citation>
    <scope>NUCLEOTIDE SEQUENCE [LARGE SCALE GENOMIC DNA]</scope>
    <source>
        <strain evidence="2 3">DSM 43913</strain>
    </source>
</reference>
<feature type="chain" id="PRO_5039604317" evidence="1">
    <location>
        <begin position="33"/>
        <end position="386"/>
    </location>
</feature>
<accession>A0A1C5GG58</accession>
<proteinExistence type="predicted"/>
<dbReference type="EMBL" id="LT607733">
    <property type="protein sequence ID" value="SCG18780.1"/>
    <property type="molecule type" value="Genomic_DNA"/>
</dbReference>